<dbReference type="Gene3D" id="2.130.10.10">
    <property type="entry name" value="YVTN repeat-like/Quinoprotein amine dehydrogenase"/>
    <property type="match status" value="1"/>
</dbReference>
<reference evidence="5" key="1">
    <citation type="submission" date="2020-11" db="EMBL/GenBank/DDBJ databases">
        <authorList>
            <consortium name="DOE Joint Genome Institute"/>
            <person name="Ahrendt S."/>
            <person name="Riley R."/>
            <person name="Andreopoulos W."/>
            <person name="Labutti K."/>
            <person name="Pangilinan J."/>
            <person name="Ruiz-Duenas F.J."/>
            <person name="Barrasa J.M."/>
            <person name="Sanchez-Garcia M."/>
            <person name="Camarero S."/>
            <person name="Miyauchi S."/>
            <person name="Serrano A."/>
            <person name="Linde D."/>
            <person name="Babiker R."/>
            <person name="Drula E."/>
            <person name="Ayuso-Fernandez I."/>
            <person name="Pacheco R."/>
            <person name="Padilla G."/>
            <person name="Ferreira P."/>
            <person name="Barriuso J."/>
            <person name="Kellner H."/>
            <person name="Castanera R."/>
            <person name="Alfaro M."/>
            <person name="Ramirez L."/>
            <person name="Pisabarro A.G."/>
            <person name="Kuo A."/>
            <person name="Tritt A."/>
            <person name="Lipzen A."/>
            <person name="He G."/>
            <person name="Yan M."/>
            <person name="Ng V."/>
            <person name="Cullen D."/>
            <person name="Martin F."/>
            <person name="Rosso M.-N."/>
            <person name="Henrissat B."/>
            <person name="Hibbett D."/>
            <person name="Martinez A.T."/>
            <person name="Grigoriev I.V."/>
        </authorList>
    </citation>
    <scope>NUCLEOTIDE SEQUENCE</scope>
    <source>
        <strain evidence="5">MF-IS2</strain>
    </source>
</reference>
<dbReference type="GO" id="GO:0043161">
    <property type="term" value="P:proteasome-mediated ubiquitin-dependent protein catabolic process"/>
    <property type="evidence" value="ECO:0007669"/>
    <property type="project" value="TreeGrafter"/>
</dbReference>
<dbReference type="PROSITE" id="PS00678">
    <property type="entry name" value="WD_REPEATS_1"/>
    <property type="match status" value="2"/>
</dbReference>
<accession>A0A9P6BYV7</accession>
<dbReference type="InterPro" id="IPR015943">
    <property type="entry name" value="WD40/YVTN_repeat-like_dom_sf"/>
</dbReference>
<dbReference type="InterPro" id="IPR036322">
    <property type="entry name" value="WD40_repeat_dom_sf"/>
</dbReference>
<dbReference type="AlphaFoldDB" id="A0A9P6BYV7"/>
<feature type="repeat" description="WD" evidence="3">
    <location>
        <begin position="109"/>
        <end position="148"/>
    </location>
</feature>
<evidence type="ECO:0000256" key="1">
    <source>
        <dbReference type="ARBA" id="ARBA00022574"/>
    </source>
</evidence>
<organism evidence="5 6">
    <name type="scientific">Macrolepiota fuliginosa MF-IS2</name>
    <dbReference type="NCBI Taxonomy" id="1400762"/>
    <lineage>
        <taxon>Eukaryota</taxon>
        <taxon>Fungi</taxon>
        <taxon>Dikarya</taxon>
        <taxon>Basidiomycota</taxon>
        <taxon>Agaricomycotina</taxon>
        <taxon>Agaricomycetes</taxon>
        <taxon>Agaricomycetidae</taxon>
        <taxon>Agaricales</taxon>
        <taxon>Agaricineae</taxon>
        <taxon>Agaricaceae</taxon>
        <taxon>Macrolepiota</taxon>
    </lineage>
</organism>
<protein>
    <submittedName>
        <fullName evidence="5">WD40 repeat-like protein</fullName>
    </submittedName>
</protein>
<dbReference type="PANTHER" id="PTHR19849:SF1">
    <property type="entry name" value="F-BOX_WD REPEAT-CONTAINING PROTEIN 7"/>
    <property type="match status" value="1"/>
</dbReference>
<evidence type="ECO:0000256" key="3">
    <source>
        <dbReference type="PROSITE-ProRule" id="PRU00221"/>
    </source>
</evidence>
<dbReference type="Proteomes" id="UP000807342">
    <property type="component" value="Unassembled WGS sequence"/>
</dbReference>
<evidence type="ECO:0000313" key="5">
    <source>
        <dbReference type="EMBL" id="KAF9445551.1"/>
    </source>
</evidence>
<feature type="repeat" description="WD" evidence="3">
    <location>
        <begin position="9"/>
        <end position="31"/>
    </location>
</feature>
<evidence type="ECO:0000256" key="2">
    <source>
        <dbReference type="ARBA" id="ARBA00022737"/>
    </source>
</evidence>
<feature type="repeat" description="WD" evidence="3">
    <location>
        <begin position="149"/>
        <end position="190"/>
    </location>
</feature>
<dbReference type="PANTHER" id="PTHR19849">
    <property type="entry name" value="PHOSPHOLIPASE A-2-ACTIVATING PROTEIN"/>
    <property type="match status" value="1"/>
</dbReference>
<sequence length="323" mass="34784">MCTYGRNTLVTGSTDRTVRIWNLSTGVCTHVLRGHEATVRCLGIARPEVSDDGKEKQPGRPLIVSGSRDGTLRVWTLPKPGEESNRLEGTGPEESIGSSNESPYLRLLLSGHTSAIRALDVKGRTVVTGSYDTTVRVWDIVTGECKFVFSGHTQKVYAVVLDLDNQCVFSGSMDTTIRQWSLESGECLNVLDGHTSLVALLSLSPQYLVSGSADGTARVWDRSTGVSIHELSGASAQAGAITTVYHDDKKVISGCQGAVRNLLGYSHYLGVWAVACRGQWCVAATHVPSMDSNISVNIWDFGTGEDDSVPQGDGDSDICDWDE</sequence>
<keyword evidence="1 3" id="KW-0853">WD repeat</keyword>
<dbReference type="InterPro" id="IPR020472">
    <property type="entry name" value="WD40_PAC1"/>
</dbReference>
<dbReference type="InterPro" id="IPR019775">
    <property type="entry name" value="WD40_repeat_CS"/>
</dbReference>
<keyword evidence="6" id="KW-1185">Reference proteome</keyword>
<dbReference type="PROSITE" id="PS50294">
    <property type="entry name" value="WD_REPEATS_REGION"/>
    <property type="match status" value="3"/>
</dbReference>
<evidence type="ECO:0000256" key="4">
    <source>
        <dbReference type="SAM" id="MobiDB-lite"/>
    </source>
</evidence>
<evidence type="ECO:0000313" key="6">
    <source>
        <dbReference type="Proteomes" id="UP000807342"/>
    </source>
</evidence>
<dbReference type="SUPFAM" id="SSF50978">
    <property type="entry name" value="WD40 repeat-like"/>
    <property type="match status" value="1"/>
</dbReference>
<dbReference type="GO" id="GO:0010992">
    <property type="term" value="P:ubiquitin recycling"/>
    <property type="evidence" value="ECO:0007669"/>
    <property type="project" value="TreeGrafter"/>
</dbReference>
<dbReference type="GO" id="GO:0005737">
    <property type="term" value="C:cytoplasm"/>
    <property type="evidence" value="ECO:0007669"/>
    <property type="project" value="TreeGrafter"/>
</dbReference>
<keyword evidence="2" id="KW-0677">Repeat</keyword>
<dbReference type="CDD" id="cd00200">
    <property type="entry name" value="WD40"/>
    <property type="match status" value="1"/>
</dbReference>
<dbReference type="OrthoDB" id="190105at2759"/>
<dbReference type="Pfam" id="PF00400">
    <property type="entry name" value="WD40"/>
    <property type="match status" value="5"/>
</dbReference>
<dbReference type="GO" id="GO:0005634">
    <property type="term" value="C:nucleus"/>
    <property type="evidence" value="ECO:0007669"/>
    <property type="project" value="TreeGrafter"/>
</dbReference>
<dbReference type="SMART" id="SM00320">
    <property type="entry name" value="WD40"/>
    <property type="match status" value="4"/>
</dbReference>
<dbReference type="PRINTS" id="PR00320">
    <property type="entry name" value="GPROTEINBRPT"/>
</dbReference>
<dbReference type="PROSITE" id="PS50082">
    <property type="entry name" value="WD_REPEATS_2"/>
    <property type="match status" value="5"/>
</dbReference>
<feature type="repeat" description="WD" evidence="3">
    <location>
        <begin position="191"/>
        <end position="230"/>
    </location>
</feature>
<proteinExistence type="predicted"/>
<feature type="region of interest" description="Disordered" evidence="4">
    <location>
        <begin position="76"/>
        <end position="99"/>
    </location>
</feature>
<gene>
    <name evidence="5" type="ORF">P691DRAFT_805504</name>
</gene>
<feature type="repeat" description="WD" evidence="3">
    <location>
        <begin position="62"/>
        <end position="77"/>
    </location>
</feature>
<comment type="caution">
    <text evidence="5">The sequence shown here is derived from an EMBL/GenBank/DDBJ whole genome shotgun (WGS) entry which is preliminary data.</text>
</comment>
<dbReference type="InterPro" id="IPR001680">
    <property type="entry name" value="WD40_rpt"/>
</dbReference>
<name>A0A9P6BYV7_9AGAR</name>
<dbReference type="GO" id="GO:0043130">
    <property type="term" value="F:ubiquitin binding"/>
    <property type="evidence" value="ECO:0007669"/>
    <property type="project" value="TreeGrafter"/>
</dbReference>
<dbReference type="EMBL" id="MU151294">
    <property type="protein sequence ID" value="KAF9445551.1"/>
    <property type="molecule type" value="Genomic_DNA"/>
</dbReference>